<sequence>MSFWLASRRTVQTTDTIQRFDPRFWTVDFPRPAMAAVVTTAADALRVDAVFQKTDDLIGLIWESADRWDHPLLAYDTDRDYARLTLSFRWRSSGVLPLDAVNGPTLTIEGRDAAGNPRGWYVRLWNYAVGIPTDAVITLPFSSLSGGFLLPGEADPVYPSDIDRMFISLVAPGYSASTATAFSPAATGWVELTAMRCSGHKPMLTIGDVMVPPHGISMATGYDDGYNQTPARLLRSIRGLGYRGSINHYLGMSHFFPLAPDGAGGLIVDPALPALNAAAERWHAAYLAGAKAMGFTVILSQSYELLAQHCPPAWQQRAADGSPARTGWSPPSALLSPASTAATGWLRKVATRLAGLLVEAGLPVRYQVGEPWWWVTADRKICLYDDAAKAALGGSPVVIPDLGGTLSAAQKALLDAAGALLANSTATLTAAVRSAAGSAPCETLLLAFLPTVLDPAMPEARRANLPVGWASPAFDTLQIEDYDWLTAGFEARRTRGRAEAEARLGYPRNRQHYLSGFVLNAADATAMWSLIDAAASEAQLQGVAETFIWALPQVARDGFTRLPSAAAGAASEDDMMQPFDDVLFPIAIGRSATVTPEFSTNVTITASGFERRNSLWADARLRFDVGPGVRSEAELGELIAFFRARRGQARGFRLRDPSDYSSSAMTGVPSALDQVIGTGNGATARFPLVKAYGAAADAQLRRITRPRPESLLVSVDGVAATGWTLDPLGEIVFADAPAAGKVIRAGYLFDVPVRFAEDRLDVSGAAFAAGEAPSVPLIELREDA</sequence>
<dbReference type="InterPro" id="IPR057102">
    <property type="entry name" value="NCTSP_N"/>
</dbReference>
<dbReference type="InterPro" id="IPR057122">
    <property type="entry name" value="TIM-barrel_NCTSP"/>
</dbReference>
<dbReference type="Pfam" id="PF23845">
    <property type="entry name" value="TIM-barrel_NCTSP"/>
    <property type="match status" value="1"/>
</dbReference>
<evidence type="ECO:0000313" key="4">
    <source>
        <dbReference type="EMBL" id="KUR73645.1"/>
    </source>
</evidence>
<dbReference type="Pfam" id="PF23844">
    <property type="entry name" value="NCTSP_N"/>
    <property type="match status" value="1"/>
</dbReference>
<dbReference type="AlphaFoldDB" id="A0A117UZE2"/>
<dbReference type="NCBIfam" id="TIGR02217">
    <property type="entry name" value="chp_TIGR02217"/>
    <property type="match status" value="1"/>
</dbReference>
<evidence type="ECO:0008006" key="6">
    <source>
        <dbReference type="Google" id="ProtNLM"/>
    </source>
</evidence>
<comment type="caution">
    <text evidence="4">The sequence shown here is derived from an EMBL/GenBank/DDBJ whole genome shotgun (WGS) entry which is preliminary data.</text>
</comment>
<protein>
    <recommendedName>
        <fullName evidence="6">TIGR02217 family protein</fullName>
    </recommendedName>
</protein>
<dbReference type="Pfam" id="PF09343">
    <property type="entry name" value="DUF2460"/>
    <property type="match status" value="1"/>
</dbReference>
<name>A0A117UZE2_9SPHN</name>
<dbReference type="STRING" id="1117702.AQZ52_01355"/>
<dbReference type="InterPro" id="IPR011740">
    <property type="entry name" value="DUF2460"/>
</dbReference>
<evidence type="ECO:0000259" key="1">
    <source>
        <dbReference type="Pfam" id="PF09343"/>
    </source>
</evidence>
<feature type="domain" description="DUF2460" evidence="1">
    <location>
        <begin position="580"/>
        <end position="781"/>
    </location>
</feature>
<dbReference type="EMBL" id="LLZS01000001">
    <property type="protein sequence ID" value="KUR73645.1"/>
    <property type="molecule type" value="Genomic_DNA"/>
</dbReference>
<accession>A0A117UZE2</accession>
<evidence type="ECO:0000259" key="3">
    <source>
        <dbReference type="Pfam" id="PF23845"/>
    </source>
</evidence>
<reference evidence="4 5" key="1">
    <citation type="submission" date="2015-10" db="EMBL/GenBank/DDBJ databases">
        <title>Draft genome sequence of Novosphingobium fuchskuhlense DSM 25065 isolated from a surface water sample of the southwest basin of Lake Grosse Fuchskuhle.</title>
        <authorList>
            <person name="Ruckert C."/>
            <person name="Winkler A."/>
            <person name="Glaeser J."/>
            <person name="Grossart H.-P."/>
            <person name="Kalinowski J."/>
            <person name="Glaeser S."/>
        </authorList>
    </citation>
    <scope>NUCLEOTIDE SEQUENCE [LARGE SCALE GENOMIC DNA]</scope>
    <source>
        <strain evidence="4 5">FNE08-7</strain>
    </source>
</reference>
<evidence type="ECO:0000259" key="2">
    <source>
        <dbReference type="Pfam" id="PF23844"/>
    </source>
</evidence>
<proteinExistence type="predicted"/>
<feature type="domain" description="Non-contractile tail sheath N-terminal" evidence="2">
    <location>
        <begin position="17"/>
        <end position="207"/>
    </location>
</feature>
<dbReference type="RefSeq" id="WP_067906161.1">
    <property type="nucleotide sequence ID" value="NZ_KQ954244.1"/>
</dbReference>
<dbReference type="Proteomes" id="UP000058012">
    <property type="component" value="Unassembled WGS sequence"/>
</dbReference>
<dbReference type="OrthoDB" id="1685145at2"/>
<keyword evidence="5" id="KW-1185">Reference proteome</keyword>
<gene>
    <name evidence="4" type="ORF">AQZ52_01355</name>
</gene>
<evidence type="ECO:0000313" key="5">
    <source>
        <dbReference type="Proteomes" id="UP000058012"/>
    </source>
</evidence>
<organism evidence="4 5">
    <name type="scientific">Novosphingobium fuchskuhlense</name>
    <dbReference type="NCBI Taxonomy" id="1117702"/>
    <lineage>
        <taxon>Bacteria</taxon>
        <taxon>Pseudomonadati</taxon>
        <taxon>Pseudomonadota</taxon>
        <taxon>Alphaproteobacteria</taxon>
        <taxon>Sphingomonadales</taxon>
        <taxon>Sphingomonadaceae</taxon>
        <taxon>Novosphingobium</taxon>
    </lineage>
</organism>
<feature type="domain" description="Non-contractile tail sheath TIM barrel" evidence="3">
    <location>
        <begin position="212"/>
        <end position="559"/>
    </location>
</feature>